<comment type="caution">
    <text evidence="3">The sequence shown here is derived from an EMBL/GenBank/DDBJ whole genome shotgun (WGS) entry which is preliminary data.</text>
</comment>
<gene>
    <name evidence="3" type="ORF">NQ318_019302</name>
</gene>
<dbReference type="AlphaFoldDB" id="A0AAV8X351"/>
<sequence>MTFNKEKGRKTTGRSNVLSSNEDSNNRLAAEAARDEAARKGFQSVIVSTEVAGDANEISEIYARLACNLAATICDPANKDDLKVFLQEVAKHLRAGRTFIREVLDVDFARPICLIFAGEPTVVVTGSGKGGRNQHLALAFSIRLKEFRITSADVSFLSAGTDGIDGPTDAAGALAVCGDLEEGTTEEVLAEEYFKNNDSYGFYEKYDNGSHLIKTGHTGTNVMDIHLLTIAPRMQQLRQTIGKGARWLCSCILDRA</sequence>
<evidence type="ECO:0000313" key="3">
    <source>
        <dbReference type="EMBL" id="KAJ8932916.1"/>
    </source>
</evidence>
<evidence type="ECO:0000256" key="1">
    <source>
        <dbReference type="SAM" id="MobiDB-lite"/>
    </source>
</evidence>
<dbReference type="InterPro" id="IPR037035">
    <property type="entry name" value="GK-like_C_sf"/>
</dbReference>
<reference evidence="3" key="1">
    <citation type="journal article" date="2023" name="Insect Mol. Biol.">
        <title>Genome sequencing provides insights into the evolution of gene families encoding plant cell wall-degrading enzymes in longhorned beetles.</title>
        <authorList>
            <person name="Shin N.R."/>
            <person name="Okamura Y."/>
            <person name="Kirsch R."/>
            <person name="Pauchet Y."/>
        </authorList>
    </citation>
    <scope>NUCLEOTIDE SEQUENCE</scope>
    <source>
        <strain evidence="3">AMC_N1</strain>
    </source>
</reference>
<dbReference type="Pfam" id="PF05161">
    <property type="entry name" value="MOFRL"/>
    <property type="match status" value="1"/>
</dbReference>
<proteinExistence type="predicted"/>
<organism evidence="3 4">
    <name type="scientific">Aromia moschata</name>
    <dbReference type="NCBI Taxonomy" id="1265417"/>
    <lineage>
        <taxon>Eukaryota</taxon>
        <taxon>Metazoa</taxon>
        <taxon>Ecdysozoa</taxon>
        <taxon>Arthropoda</taxon>
        <taxon>Hexapoda</taxon>
        <taxon>Insecta</taxon>
        <taxon>Pterygota</taxon>
        <taxon>Neoptera</taxon>
        <taxon>Endopterygota</taxon>
        <taxon>Coleoptera</taxon>
        <taxon>Polyphaga</taxon>
        <taxon>Cucujiformia</taxon>
        <taxon>Chrysomeloidea</taxon>
        <taxon>Cerambycidae</taxon>
        <taxon>Cerambycinae</taxon>
        <taxon>Callichromatini</taxon>
        <taxon>Aromia</taxon>
    </lineage>
</organism>
<accession>A0AAV8X351</accession>
<dbReference type="GO" id="GO:0008887">
    <property type="term" value="F:glycerate kinase activity"/>
    <property type="evidence" value="ECO:0007669"/>
    <property type="project" value="InterPro"/>
</dbReference>
<dbReference type="Gene3D" id="3.40.1480.10">
    <property type="entry name" value="MOFRL domain"/>
    <property type="match status" value="1"/>
</dbReference>
<dbReference type="SUPFAM" id="SSF82544">
    <property type="entry name" value="GckA/TtuD-like"/>
    <property type="match status" value="1"/>
</dbReference>
<protein>
    <recommendedName>
        <fullName evidence="2">MOFRL domain-containing protein</fullName>
    </recommendedName>
</protein>
<dbReference type="InterPro" id="IPR039760">
    <property type="entry name" value="MOFRL_protein"/>
</dbReference>
<feature type="compositionally biased region" description="Polar residues" evidence="1">
    <location>
        <begin position="13"/>
        <end position="26"/>
    </location>
</feature>
<feature type="domain" description="MOFRL" evidence="2">
    <location>
        <begin position="112"/>
        <end position="224"/>
    </location>
</feature>
<dbReference type="Proteomes" id="UP001162162">
    <property type="component" value="Unassembled WGS sequence"/>
</dbReference>
<dbReference type="GO" id="GO:0005737">
    <property type="term" value="C:cytoplasm"/>
    <property type="evidence" value="ECO:0007669"/>
    <property type="project" value="TreeGrafter"/>
</dbReference>
<dbReference type="PANTHER" id="PTHR12227:SF0">
    <property type="entry name" value="GLYCERATE KINASE"/>
    <property type="match status" value="1"/>
</dbReference>
<evidence type="ECO:0000313" key="4">
    <source>
        <dbReference type="Proteomes" id="UP001162162"/>
    </source>
</evidence>
<name>A0AAV8X351_9CUCU</name>
<dbReference type="InterPro" id="IPR007835">
    <property type="entry name" value="MOFRL"/>
</dbReference>
<keyword evidence="4" id="KW-1185">Reference proteome</keyword>
<feature type="region of interest" description="Disordered" evidence="1">
    <location>
        <begin position="1"/>
        <end position="26"/>
    </location>
</feature>
<dbReference type="PANTHER" id="PTHR12227">
    <property type="entry name" value="GLYCERATE KINASE"/>
    <property type="match status" value="1"/>
</dbReference>
<dbReference type="EMBL" id="JAPWTK010001338">
    <property type="protein sequence ID" value="KAJ8932916.1"/>
    <property type="molecule type" value="Genomic_DNA"/>
</dbReference>
<evidence type="ECO:0000259" key="2">
    <source>
        <dbReference type="Pfam" id="PF05161"/>
    </source>
</evidence>